<sequence length="526" mass="58097">MAISAVSDAGLAPRPSVIQPVQAVHAAASPAVMRIIFGFDDPLLQRGQQVPVAWSEADAVNGHMLLAGKSGSGKTFSLRRIVRQITRAQRNVRVHLMDVHGDLELDDCSTVIFSESTPYGINPLKLSSNPHYGGVRKRIQAFIEMVNDSSRTPMGDRQVASLRNLLQDLYAMHGFRADDASTWHEEPGDLPAGEGRVYLDIPFDSKDSAKDAARAAGLTLQFDRDARCWWTDRHEGPLERYPQKRFGKHYPSLAEAAAFAKTRLRTLTTGGGTKSTRLLELHNKAVVAWQAKARKFGAGLANGEDVEEARQEVERGVDGVIESFSEYVAGIATGKELDSLIRYDTLDTMRSIVNRLETIESSGIYRSAEPPFDDAAPVWRYNLTALSTTEQKMFVWTRLTEIFENARERGIVKGAAEMRDVIVVDEAHQFFSESSVMDRLAKEARKFGIALIAASQSPTHFSEDFLANCGTKILLGLDSLYFDGTVRKMRIDKEVLSAVVPGKVAAIQTSVRGEQEPQFKLVRVSG</sequence>
<accession>A0ABT8SCD3</accession>
<dbReference type="InterPro" id="IPR003593">
    <property type="entry name" value="AAA+_ATPase"/>
</dbReference>
<organism evidence="2 3">
    <name type="scientific">Variovorax ginsengisoli</name>
    <dbReference type="NCBI Taxonomy" id="363844"/>
    <lineage>
        <taxon>Bacteria</taxon>
        <taxon>Pseudomonadati</taxon>
        <taxon>Pseudomonadota</taxon>
        <taxon>Betaproteobacteria</taxon>
        <taxon>Burkholderiales</taxon>
        <taxon>Comamonadaceae</taxon>
        <taxon>Variovorax</taxon>
    </lineage>
</organism>
<keyword evidence="3" id="KW-1185">Reference proteome</keyword>
<dbReference type="Pfam" id="PF01935">
    <property type="entry name" value="DUF87"/>
    <property type="match status" value="1"/>
</dbReference>
<evidence type="ECO:0000313" key="3">
    <source>
        <dbReference type="Proteomes" id="UP001169027"/>
    </source>
</evidence>
<dbReference type="InterPro" id="IPR043764">
    <property type="entry name" value="DUF5710"/>
</dbReference>
<dbReference type="InterPro" id="IPR002789">
    <property type="entry name" value="HerA_central"/>
</dbReference>
<evidence type="ECO:0000259" key="1">
    <source>
        <dbReference type="SMART" id="SM00382"/>
    </source>
</evidence>
<reference evidence="2" key="1">
    <citation type="submission" date="2023-06" db="EMBL/GenBank/DDBJ databases">
        <authorList>
            <person name="Jiang Y."/>
            <person name="Liu Q."/>
        </authorList>
    </citation>
    <scope>NUCLEOTIDE SEQUENCE</scope>
    <source>
        <strain evidence="2">CGMCC 1.12090</strain>
    </source>
</reference>
<dbReference type="EMBL" id="JAUKVY010000027">
    <property type="protein sequence ID" value="MDO1536400.1"/>
    <property type="molecule type" value="Genomic_DNA"/>
</dbReference>
<dbReference type="Proteomes" id="UP001169027">
    <property type="component" value="Unassembled WGS sequence"/>
</dbReference>
<dbReference type="InterPro" id="IPR051162">
    <property type="entry name" value="T4SS_component"/>
</dbReference>
<proteinExistence type="predicted"/>
<dbReference type="SMART" id="SM00382">
    <property type="entry name" value="AAA"/>
    <property type="match status" value="1"/>
</dbReference>
<evidence type="ECO:0000313" key="2">
    <source>
        <dbReference type="EMBL" id="MDO1536400.1"/>
    </source>
</evidence>
<dbReference type="RefSeq" id="WP_301814436.1">
    <property type="nucleotide sequence ID" value="NZ_JAUJZH010000027.1"/>
</dbReference>
<dbReference type="InterPro" id="IPR027417">
    <property type="entry name" value="P-loop_NTPase"/>
</dbReference>
<comment type="caution">
    <text evidence="2">The sequence shown here is derived from an EMBL/GenBank/DDBJ whole genome shotgun (WGS) entry which is preliminary data.</text>
</comment>
<dbReference type="SUPFAM" id="SSF52540">
    <property type="entry name" value="P-loop containing nucleoside triphosphate hydrolases"/>
    <property type="match status" value="1"/>
</dbReference>
<dbReference type="Gene3D" id="3.40.50.300">
    <property type="entry name" value="P-loop containing nucleotide triphosphate hydrolases"/>
    <property type="match status" value="2"/>
</dbReference>
<gene>
    <name evidence="2" type="ORF">Q2T77_29355</name>
</gene>
<dbReference type="Pfam" id="PF18974">
    <property type="entry name" value="DUF5710"/>
    <property type="match status" value="1"/>
</dbReference>
<dbReference type="PANTHER" id="PTHR30121:SF6">
    <property type="entry name" value="SLR6007 PROTEIN"/>
    <property type="match status" value="1"/>
</dbReference>
<protein>
    <submittedName>
        <fullName evidence="2">DUF5710 domain-containing protein</fullName>
    </submittedName>
</protein>
<dbReference type="PANTHER" id="PTHR30121">
    <property type="entry name" value="UNCHARACTERIZED PROTEIN YJGR-RELATED"/>
    <property type="match status" value="1"/>
</dbReference>
<name>A0ABT8SCD3_9BURK</name>
<feature type="domain" description="AAA+ ATPase" evidence="1">
    <location>
        <begin position="60"/>
        <end position="480"/>
    </location>
</feature>